<dbReference type="PANTHER" id="PTHR34654:SF1">
    <property type="entry name" value="RNA-BINDING PROTEIN KHPA"/>
    <property type="match status" value="1"/>
</dbReference>
<dbReference type="GO" id="GO:0009252">
    <property type="term" value="P:peptidoglycan biosynthetic process"/>
    <property type="evidence" value="ECO:0007669"/>
    <property type="project" value="UniProtKB-UniRule"/>
</dbReference>
<dbReference type="GO" id="GO:0003723">
    <property type="term" value="F:RNA binding"/>
    <property type="evidence" value="ECO:0007669"/>
    <property type="project" value="UniProtKB-UniRule"/>
</dbReference>
<protein>
    <recommendedName>
        <fullName evidence="3">RNA-binding protein KhpA</fullName>
    </recommendedName>
    <alternativeName>
        <fullName evidence="3">KH-domain protein A</fullName>
    </alternativeName>
</protein>
<accession>A0A4V2QAC5</accession>
<reference evidence="4 5" key="1">
    <citation type="submission" date="2019-03" db="EMBL/GenBank/DDBJ databases">
        <title>Genomic Encyclopedia of Type Strains, Phase IV (KMG-IV): sequencing the most valuable type-strain genomes for metagenomic binning, comparative biology and taxonomic classification.</title>
        <authorList>
            <person name="Goeker M."/>
        </authorList>
    </citation>
    <scope>NUCLEOTIDE SEQUENCE [LARGE SCALE GENOMIC DNA]</scope>
    <source>
        <strain evidence="4 5">DSM 24979</strain>
    </source>
</reference>
<evidence type="ECO:0000313" key="5">
    <source>
        <dbReference type="Proteomes" id="UP000295658"/>
    </source>
</evidence>
<organism evidence="4 5">
    <name type="scientific">Thermolongibacillus altinsuensis</name>
    <dbReference type="NCBI Taxonomy" id="575256"/>
    <lineage>
        <taxon>Bacteria</taxon>
        <taxon>Bacillati</taxon>
        <taxon>Bacillota</taxon>
        <taxon>Bacilli</taxon>
        <taxon>Bacillales</taxon>
        <taxon>Anoxybacillaceae</taxon>
        <taxon>Thermolongibacillus</taxon>
    </lineage>
</organism>
<keyword evidence="2 3" id="KW-0694">RNA-binding</keyword>
<dbReference type="InterPro" id="IPR009019">
    <property type="entry name" value="KH_sf_prok-type"/>
</dbReference>
<name>A0A4V2QAC5_9BACL</name>
<comment type="function">
    <text evidence="3">A probable RNA chaperone. Forms a complex with KhpB which binds to cellular RNA and controls its expression. Plays a role in peptidoglycan (PG) homeostasis and cell length regulation.</text>
</comment>
<dbReference type="SUPFAM" id="SSF54814">
    <property type="entry name" value="Prokaryotic type KH domain (KH-domain type II)"/>
    <property type="match status" value="1"/>
</dbReference>
<dbReference type="HAMAP" id="MF_00088">
    <property type="entry name" value="KhpA"/>
    <property type="match status" value="1"/>
</dbReference>
<evidence type="ECO:0000256" key="1">
    <source>
        <dbReference type="ARBA" id="ARBA00022490"/>
    </source>
</evidence>
<dbReference type="InterPro" id="IPR015946">
    <property type="entry name" value="KH_dom-like_a/b"/>
</dbReference>
<dbReference type="GO" id="GO:0071555">
    <property type="term" value="P:cell wall organization"/>
    <property type="evidence" value="ECO:0007669"/>
    <property type="project" value="UniProtKB-KW"/>
</dbReference>
<keyword evidence="3" id="KW-0961">Cell wall biogenesis/degradation</keyword>
<dbReference type="PANTHER" id="PTHR34654">
    <property type="entry name" value="UPF0109 PROTEIN SCO5592"/>
    <property type="match status" value="1"/>
</dbReference>
<evidence type="ECO:0000256" key="3">
    <source>
        <dbReference type="HAMAP-Rule" id="MF_00088"/>
    </source>
</evidence>
<dbReference type="Pfam" id="PF13083">
    <property type="entry name" value="KH_KhpA-B"/>
    <property type="match status" value="1"/>
</dbReference>
<dbReference type="InterPro" id="IPR020627">
    <property type="entry name" value="KhpA"/>
</dbReference>
<sequence length="75" mass="8377">MKALIETIVRSLVDRPECVVVREVTEGKTLTYILSVHHEDMGKVIGKNGRIIHAIRAVAQAAAKQSKRVEVRVEE</sequence>
<dbReference type="Proteomes" id="UP000295658">
    <property type="component" value="Unassembled WGS sequence"/>
</dbReference>
<dbReference type="CDD" id="cd22533">
    <property type="entry name" value="KH-II_YlqC-like"/>
    <property type="match status" value="1"/>
</dbReference>
<evidence type="ECO:0000256" key="2">
    <source>
        <dbReference type="ARBA" id="ARBA00022884"/>
    </source>
</evidence>
<dbReference type="Gene3D" id="3.30.300.20">
    <property type="match status" value="1"/>
</dbReference>
<comment type="subunit">
    <text evidence="3">Forms a complex with KhpB.</text>
</comment>
<comment type="similarity">
    <text evidence="3">Belongs to the KhpA RNA-binding protein family.</text>
</comment>
<keyword evidence="3" id="KW-0133">Cell shape</keyword>
<gene>
    <name evidence="3" type="primary">khpA</name>
    <name evidence="4" type="ORF">EDD69_105148</name>
</gene>
<comment type="subcellular location">
    <subcellularLocation>
        <location evidence="3">Cytoplasm</location>
    </subcellularLocation>
</comment>
<dbReference type="GO" id="GO:0005737">
    <property type="term" value="C:cytoplasm"/>
    <property type="evidence" value="ECO:0007669"/>
    <property type="project" value="UniProtKB-SubCell"/>
</dbReference>
<keyword evidence="3" id="KW-0143">Chaperone</keyword>
<proteinExistence type="inferred from homology"/>
<comment type="caution">
    <text evidence="4">The sequence shown here is derived from an EMBL/GenBank/DDBJ whole genome shotgun (WGS) entry which is preliminary data.</text>
</comment>
<dbReference type="AlphaFoldDB" id="A0A4V2QAC5"/>
<dbReference type="RefSeq" id="WP_132948116.1">
    <property type="nucleotide sequence ID" value="NZ_BSVG01000003.1"/>
</dbReference>
<keyword evidence="5" id="KW-1185">Reference proteome</keyword>
<dbReference type="EMBL" id="SLUL01000005">
    <property type="protein sequence ID" value="TCL50347.1"/>
    <property type="molecule type" value="Genomic_DNA"/>
</dbReference>
<evidence type="ECO:0000313" key="4">
    <source>
        <dbReference type="EMBL" id="TCL50347.1"/>
    </source>
</evidence>
<keyword evidence="1 3" id="KW-0963">Cytoplasm</keyword>
<dbReference type="PROSITE" id="PS50084">
    <property type="entry name" value="KH_TYPE_1"/>
    <property type="match status" value="1"/>
</dbReference>
<dbReference type="OrthoDB" id="9812389at2"/>
<dbReference type="GO" id="GO:0008360">
    <property type="term" value="P:regulation of cell shape"/>
    <property type="evidence" value="ECO:0007669"/>
    <property type="project" value="UniProtKB-KW"/>
</dbReference>